<dbReference type="EMBL" id="CM039439">
    <property type="protein sequence ID" value="KAI4297375.1"/>
    <property type="molecule type" value="Genomic_DNA"/>
</dbReference>
<accession>A0ACB9KJN1</accession>
<proteinExistence type="predicted"/>
<evidence type="ECO:0000313" key="2">
    <source>
        <dbReference type="Proteomes" id="UP000828941"/>
    </source>
</evidence>
<protein>
    <submittedName>
        <fullName evidence="1">Uncharacterized protein</fullName>
    </submittedName>
</protein>
<organism evidence="1 2">
    <name type="scientific">Bauhinia variegata</name>
    <name type="common">Purple orchid tree</name>
    <name type="synonym">Phanera variegata</name>
    <dbReference type="NCBI Taxonomy" id="167791"/>
    <lineage>
        <taxon>Eukaryota</taxon>
        <taxon>Viridiplantae</taxon>
        <taxon>Streptophyta</taxon>
        <taxon>Embryophyta</taxon>
        <taxon>Tracheophyta</taxon>
        <taxon>Spermatophyta</taxon>
        <taxon>Magnoliopsida</taxon>
        <taxon>eudicotyledons</taxon>
        <taxon>Gunneridae</taxon>
        <taxon>Pentapetalae</taxon>
        <taxon>rosids</taxon>
        <taxon>fabids</taxon>
        <taxon>Fabales</taxon>
        <taxon>Fabaceae</taxon>
        <taxon>Cercidoideae</taxon>
        <taxon>Cercideae</taxon>
        <taxon>Bauhiniinae</taxon>
        <taxon>Bauhinia</taxon>
    </lineage>
</organism>
<dbReference type="Proteomes" id="UP000828941">
    <property type="component" value="Chromosome 14"/>
</dbReference>
<sequence>MASSHSLPQDIITEILSWLPVKSIIRFDGLSKSWSSIFQTPLFIEKHLRCSTQNSHSLFLQRWDDESHGIFYNPHKIIFLSKTIGPQFERPFNFDIIIGVSNGLVCCSSAVYDIYGSLFLWNPATRKCRRIPQPKFRVGLTDFCFGFCFNSNDNDYKIVQLDAFGSVEMFSLRSGSWKEIGLSNCECECSSNNLSVNVSGCMFWIVKRNEESCILSFDTGSEEYEIFTVPSYNESAKMKLELYENSLALLVDSVIGPSYSVDLWVLDVQQRSGKFCLTEKSNPKPLCSGFLGNHWKKIHTVELASISQYPIGIWQNELLFQEGQFIYGHGGFKVRVPSSGHSSPRSFFFVFTYEESLVSLDGGGVDEMLMQAYFDDFLESLASLFQEE</sequence>
<evidence type="ECO:0000313" key="1">
    <source>
        <dbReference type="EMBL" id="KAI4297375.1"/>
    </source>
</evidence>
<gene>
    <name evidence="1" type="ORF">L6164_037269</name>
</gene>
<name>A0ACB9KJN1_BAUVA</name>
<reference evidence="1 2" key="1">
    <citation type="journal article" date="2022" name="DNA Res.">
        <title>Chromosomal-level genome assembly of the orchid tree Bauhinia variegata (Leguminosae; Cercidoideae) supports the allotetraploid origin hypothesis of Bauhinia.</title>
        <authorList>
            <person name="Zhong Y."/>
            <person name="Chen Y."/>
            <person name="Zheng D."/>
            <person name="Pang J."/>
            <person name="Liu Y."/>
            <person name="Luo S."/>
            <person name="Meng S."/>
            <person name="Qian L."/>
            <person name="Wei D."/>
            <person name="Dai S."/>
            <person name="Zhou R."/>
        </authorList>
    </citation>
    <scope>NUCLEOTIDE SEQUENCE [LARGE SCALE GENOMIC DNA]</scope>
    <source>
        <strain evidence="1">BV-YZ2020</strain>
    </source>
</reference>
<keyword evidence="2" id="KW-1185">Reference proteome</keyword>
<comment type="caution">
    <text evidence="1">The sequence shown here is derived from an EMBL/GenBank/DDBJ whole genome shotgun (WGS) entry which is preliminary data.</text>
</comment>